<dbReference type="CDD" id="cd04301">
    <property type="entry name" value="NAT_SF"/>
    <property type="match status" value="1"/>
</dbReference>
<evidence type="ECO:0000313" key="4">
    <source>
        <dbReference type="Proteomes" id="UP000033695"/>
    </source>
</evidence>
<organism evidence="2">
    <name type="scientific">Bombilactobacillus mellis</name>
    <dbReference type="NCBI Taxonomy" id="1218508"/>
    <lineage>
        <taxon>Bacteria</taxon>
        <taxon>Bacillati</taxon>
        <taxon>Bacillota</taxon>
        <taxon>Bacilli</taxon>
        <taxon>Lactobacillales</taxon>
        <taxon>Lactobacillaceae</taxon>
        <taxon>Bombilactobacillus</taxon>
    </lineage>
</organism>
<dbReference type="PATRIC" id="fig|1218508.4.peg.160"/>
<reference evidence="3 4" key="2">
    <citation type="submission" date="2014-12" db="EMBL/GenBank/DDBJ databases">
        <title>Comparative genomics of the lactic acid bacteria isolated from the honey bee gut.</title>
        <authorList>
            <person name="Ellegaard K.M."/>
            <person name="Tamarit D."/>
            <person name="Javelind E."/>
            <person name="Olofsson T."/>
            <person name="Andersson S.G."/>
            <person name="Vasquez A."/>
        </authorList>
    </citation>
    <scope>NUCLEOTIDE SEQUENCE [LARGE SCALE GENOMIC DNA]</scope>
    <source>
        <strain evidence="3 4">Hon2</strain>
    </source>
</reference>
<dbReference type="InterPro" id="IPR016181">
    <property type="entry name" value="Acyl_CoA_acyltransferase"/>
</dbReference>
<dbReference type="STRING" id="1218508.JG29_01550"/>
<dbReference type="Gene3D" id="3.40.630.30">
    <property type="match status" value="1"/>
</dbReference>
<gene>
    <name evidence="3" type="ORF">JG29_01550</name>
</gene>
<name>V5T8D1_9LACO</name>
<dbReference type="Pfam" id="PF00583">
    <property type="entry name" value="Acetyltransf_1"/>
    <property type="match status" value="1"/>
</dbReference>
<proteinExistence type="predicted"/>
<dbReference type="HOGENOM" id="CLU_013985_13_0_9"/>
<dbReference type="SUPFAM" id="SSF55729">
    <property type="entry name" value="Acyl-CoA N-acyltransferases (Nat)"/>
    <property type="match status" value="1"/>
</dbReference>
<evidence type="ECO:0000313" key="3">
    <source>
        <dbReference type="EMBL" id="KJY51112.1"/>
    </source>
</evidence>
<feature type="domain" description="N-acetyltransferase" evidence="1">
    <location>
        <begin position="4"/>
        <end position="172"/>
    </location>
</feature>
<protein>
    <submittedName>
        <fullName evidence="3">Acetyltransferase, GNAT family</fullName>
    </submittedName>
    <submittedName>
        <fullName evidence="2">GNAT family acetyltransferase</fullName>
    </submittedName>
</protein>
<dbReference type="EMBL" id="KC790008">
    <property type="protein sequence ID" value="AHB59848.1"/>
    <property type="molecule type" value="Genomic_DNA"/>
</dbReference>
<dbReference type="EMBL" id="JXBZ01000002">
    <property type="protein sequence ID" value="KJY51112.1"/>
    <property type="molecule type" value="Genomic_DNA"/>
</dbReference>
<dbReference type="OrthoDB" id="9796381at2"/>
<keyword evidence="4" id="KW-1185">Reference proteome</keyword>
<accession>V5T8D1</accession>
<reference evidence="2" key="1">
    <citation type="journal article" date="2013" name="BMC Microbiol.">
        <title>Proteins of novel lactic acid bacteria from Apis mellifera mellifera: an insight into the production of known extra-cellular proteins during microbial stress.</title>
        <authorList>
            <person name="Butler E."/>
            <person name="Alsterfjord M."/>
            <person name="Olofsson T.C."/>
            <person name="Karlsson C."/>
            <person name="Malmstrom J."/>
            <person name="Vasquez A."/>
        </authorList>
    </citation>
    <scope>NUCLEOTIDE SEQUENCE</scope>
    <source>
        <strain evidence="2">Hon2N</strain>
    </source>
</reference>
<dbReference type="Proteomes" id="UP000033695">
    <property type="component" value="Unassembled WGS sequence"/>
</dbReference>
<keyword evidence="2" id="KW-0808">Transferase</keyword>
<dbReference type="AlphaFoldDB" id="V5T8D1"/>
<dbReference type="PROSITE" id="PS51186">
    <property type="entry name" value="GNAT"/>
    <property type="match status" value="1"/>
</dbReference>
<evidence type="ECO:0000259" key="1">
    <source>
        <dbReference type="PROSITE" id="PS51186"/>
    </source>
</evidence>
<dbReference type="GO" id="GO:0016747">
    <property type="term" value="F:acyltransferase activity, transferring groups other than amino-acyl groups"/>
    <property type="evidence" value="ECO:0007669"/>
    <property type="project" value="InterPro"/>
</dbReference>
<sequence>MPVTYLRKVKANELDRVIEIIEEAKTVLRGRGVNLWQNGYPDQQTLKSDIKRGIAYFLIKDNQIAGVAALETQGEASYDKLENGQWSPQSQKHYAIFHRVAIAKGHQGEGLASIFIQHLLSVAAALDIQDIRIDTHADNLAMRHVIEKNGFTYCGNINDAQQLPLVAYQRFI</sequence>
<evidence type="ECO:0000313" key="2">
    <source>
        <dbReference type="EMBL" id="AHB59848.1"/>
    </source>
</evidence>
<dbReference type="InterPro" id="IPR000182">
    <property type="entry name" value="GNAT_dom"/>
</dbReference>
<dbReference type="RefSeq" id="WP_045922069.1">
    <property type="nucleotide sequence ID" value="NZ_JAAEDY010000004.1"/>
</dbReference>